<keyword evidence="3" id="KW-1185">Reference proteome</keyword>
<evidence type="ECO:0000256" key="1">
    <source>
        <dbReference type="SAM" id="MobiDB-lite"/>
    </source>
</evidence>
<evidence type="ECO:0000313" key="2">
    <source>
        <dbReference type="EMBL" id="KAK5922942.1"/>
    </source>
</evidence>
<comment type="caution">
    <text evidence="2">The sequence shown here is derived from an EMBL/GenBank/DDBJ whole genome shotgun (WGS) entry which is preliminary data.</text>
</comment>
<protein>
    <submittedName>
        <fullName evidence="2">Uncharacterized protein</fullName>
    </submittedName>
</protein>
<proteinExistence type="predicted"/>
<evidence type="ECO:0000313" key="3">
    <source>
        <dbReference type="Proteomes" id="UP001331515"/>
    </source>
</evidence>
<dbReference type="EMBL" id="JAURVH010001522">
    <property type="protein sequence ID" value="KAK5922942.1"/>
    <property type="molecule type" value="Genomic_DNA"/>
</dbReference>
<accession>A0AAN8HPK3</accession>
<dbReference type="AlphaFoldDB" id="A0AAN8HPK3"/>
<dbReference type="Proteomes" id="UP001331515">
    <property type="component" value="Unassembled WGS sequence"/>
</dbReference>
<sequence>MLPRRANEDGPGNDEAKLISPGMRLIDHCCGVSLPAAHRGEAGGLGHHLCQPLTEERQGVWDTISASRSQRRGRGSGTPSLPAAHRGEAGGLGHHLVQMQVLSQVTVHTSSSLRNRVNS</sequence>
<organism evidence="2 3">
    <name type="scientific">Champsocephalus gunnari</name>
    <name type="common">Mackerel icefish</name>
    <dbReference type="NCBI Taxonomy" id="52237"/>
    <lineage>
        <taxon>Eukaryota</taxon>
        <taxon>Metazoa</taxon>
        <taxon>Chordata</taxon>
        <taxon>Craniata</taxon>
        <taxon>Vertebrata</taxon>
        <taxon>Euteleostomi</taxon>
        <taxon>Actinopterygii</taxon>
        <taxon>Neopterygii</taxon>
        <taxon>Teleostei</taxon>
        <taxon>Neoteleostei</taxon>
        <taxon>Acanthomorphata</taxon>
        <taxon>Eupercaria</taxon>
        <taxon>Perciformes</taxon>
        <taxon>Notothenioidei</taxon>
        <taxon>Channichthyidae</taxon>
        <taxon>Champsocephalus</taxon>
    </lineage>
</organism>
<feature type="region of interest" description="Disordered" evidence="1">
    <location>
        <begin position="61"/>
        <end position="94"/>
    </location>
</feature>
<gene>
    <name evidence="2" type="ORF">CgunFtcFv8_020163</name>
</gene>
<reference evidence="2 3" key="1">
    <citation type="journal article" date="2023" name="Mol. Biol. Evol.">
        <title>Genomics of Secondarily Temperate Adaptation in the Only Non-Antarctic Icefish.</title>
        <authorList>
            <person name="Rivera-Colon A.G."/>
            <person name="Rayamajhi N."/>
            <person name="Minhas B.F."/>
            <person name="Madrigal G."/>
            <person name="Bilyk K.T."/>
            <person name="Yoon V."/>
            <person name="Hune M."/>
            <person name="Gregory S."/>
            <person name="Cheng C.H.C."/>
            <person name="Catchen J.M."/>
        </authorList>
    </citation>
    <scope>NUCLEOTIDE SEQUENCE [LARGE SCALE GENOMIC DNA]</scope>
    <source>
        <tissue evidence="2">White muscle</tissue>
    </source>
</reference>
<name>A0AAN8HPK3_CHAGU</name>